<evidence type="ECO:0000313" key="1">
    <source>
        <dbReference type="EMBL" id="RAU18774.1"/>
    </source>
</evidence>
<evidence type="ECO:0000313" key="2">
    <source>
        <dbReference type="Proteomes" id="UP000250744"/>
    </source>
</evidence>
<comment type="caution">
    <text evidence="1">The sequence shown here is derived from an EMBL/GenBank/DDBJ whole genome shotgun (WGS) entry which is preliminary data.</text>
</comment>
<dbReference type="EMBL" id="QKRX01000003">
    <property type="protein sequence ID" value="RAU18774.1"/>
    <property type="molecule type" value="Genomic_DNA"/>
</dbReference>
<gene>
    <name evidence="1" type="ORF">DN062_04630</name>
</gene>
<dbReference type="Proteomes" id="UP000250744">
    <property type="component" value="Unassembled WGS sequence"/>
</dbReference>
<protein>
    <submittedName>
        <fullName evidence="1">Uncharacterized protein</fullName>
    </submittedName>
</protein>
<sequence length="157" mass="17667">MNINPCIWGVFFSILLVLTGCNTLHQPQLSSLPVRFPQTENHVTLKDKDVLYALMLSARLSMDIDPHCKGAGREISDRTLGEYLSGFLADLSDFEAKNKIEVHSFNDFDANYGAVWRVRLLITQNYEEVFWSAGLDFLINKESRAVIPESVRCIGAG</sequence>
<organism evidence="1 2">
    <name type="scientific">Nitrincola tibetensis</name>
    <dbReference type="NCBI Taxonomy" id="2219697"/>
    <lineage>
        <taxon>Bacteria</taxon>
        <taxon>Pseudomonadati</taxon>
        <taxon>Pseudomonadota</taxon>
        <taxon>Gammaproteobacteria</taxon>
        <taxon>Oceanospirillales</taxon>
        <taxon>Oceanospirillaceae</taxon>
        <taxon>Nitrincola</taxon>
    </lineage>
</organism>
<keyword evidence="2" id="KW-1185">Reference proteome</keyword>
<proteinExistence type="predicted"/>
<reference evidence="1 2" key="1">
    <citation type="submission" date="2018-06" db="EMBL/GenBank/DDBJ databases">
        <title>Nitrincola tibetense sp. nov., isolated from Lake XuguoCo on Tibetan Plateau.</title>
        <authorList>
            <person name="Xing P."/>
        </authorList>
    </citation>
    <scope>NUCLEOTIDE SEQUENCE [LARGE SCALE GENOMIC DNA]</scope>
    <source>
        <strain evidence="2">xg18</strain>
    </source>
</reference>
<accession>A0A364NP04</accession>
<name>A0A364NP04_9GAMM</name>
<dbReference type="AlphaFoldDB" id="A0A364NP04"/>
<dbReference type="RefSeq" id="WP_112158016.1">
    <property type="nucleotide sequence ID" value="NZ_QKRX01000003.1"/>
</dbReference>